<dbReference type="EMBL" id="CAJVCE010000016">
    <property type="protein sequence ID" value="CAG7651732.1"/>
    <property type="molecule type" value="Genomic_DNA"/>
</dbReference>
<accession>A0ABM8VNU3</accession>
<dbReference type="RefSeq" id="WP_218101285.1">
    <property type="nucleotide sequence ID" value="NZ_CAJVCE010000016.1"/>
</dbReference>
<organism evidence="1 2">
    <name type="scientific">Paenibacillus allorhizosphaerae</name>
    <dbReference type="NCBI Taxonomy" id="2849866"/>
    <lineage>
        <taxon>Bacteria</taxon>
        <taxon>Bacillati</taxon>
        <taxon>Bacillota</taxon>
        <taxon>Bacilli</taxon>
        <taxon>Bacillales</taxon>
        <taxon>Paenibacillaceae</taxon>
        <taxon>Paenibacillus</taxon>
    </lineage>
</organism>
<dbReference type="Proteomes" id="UP000730618">
    <property type="component" value="Unassembled WGS sequence"/>
</dbReference>
<sequence>MSNQPDIYDLVTTSGILDYDKLLSIKYGERIVRGILSHLPSDAYFFEASLVCYESIWLISIIACDISSFPDDKCCYEFIYKIGEDVILTDKIMFSTVDHFYELYNKNRPNNSNFNKRIMWKSVDGRDYASSNGSYVFRLKLIQQVTKVLDNKSKFTEDAYQLEIRKKGQANFNDLGYRFFLDSPHFDGFAEPISVNQIYWRSIPDILTKSNEILTILGYVSESESA</sequence>
<evidence type="ECO:0000313" key="1">
    <source>
        <dbReference type="EMBL" id="CAG7651732.1"/>
    </source>
</evidence>
<comment type="caution">
    <text evidence="1">The sequence shown here is derived from an EMBL/GenBank/DDBJ whole genome shotgun (WGS) entry which is preliminary data.</text>
</comment>
<evidence type="ECO:0000313" key="2">
    <source>
        <dbReference type="Proteomes" id="UP000730618"/>
    </source>
</evidence>
<reference evidence="1 2" key="1">
    <citation type="submission" date="2021-06" db="EMBL/GenBank/DDBJ databases">
        <authorList>
            <person name="Criscuolo A."/>
        </authorList>
    </citation>
    <scope>NUCLEOTIDE SEQUENCE [LARGE SCALE GENOMIC DNA]</scope>
    <source>
        <strain evidence="2">CIP 111802</strain>
    </source>
</reference>
<protein>
    <submittedName>
        <fullName evidence="1">Uncharacterized protein</fullName>
    </submittedName>
</protein>
<name>A0ABM8VNU3_9BACL</name>
<keyword evidence="2" id="KW-1185">Reference proteome</keyword>
<gene>
    <name evidence="1" type="ORF">PAECIP111802_05037</name>
</gene>
<proteinExistence type="predicted"/>